<dbReference type="SUPFAM" id="SSF46561">
    <property type="entry name" value="Ribosomal protein L29 (L29p)"/>
    <property type="match status" value="1"/>
</dbReference>
<dbReference type="AlphaFoldDB" id="A0A3B1DSI6"/>
<evidence type="ECO:0000256" key="2">
    <source>
        <dbReference type="ARBA" id="ARBA00022980"/>
    </source>
</evidence>
<name>A0A3B1DSI6_9ZZZZ</name>
<dbReference type="GO" id="GO:1990904">
    <property type="term" value="C:ribonucleoprotein complex"/>
    <property type="evidence" value="ECO:0007669"/>
    <property type="project" value="UniProtKB-KW"/>
</dbReference>
<evidence type="ECO:0000313" key="4">
    <source>
        <dbReference type="EMBL" id="VAY87068.1"/>
    </source>
</evidence>
<dbReference type="HAMAP" id="MF_00374">
    <property type="entry name" value="Ribosomal_uL29"/>
    <property type="match status" value="1"/>
</dbReference>
<dbReference type="EMBL" id="UOYO01000020">
    <property type="protein sequence ID" value="VAY87068.1"/>
    <property type="molecule type" value="Genomic_DNA"/>
</dbReference>
<dbReference type="PROSITE" id="PS00579">
    <property type="entry name" value="RIBOSOMAL_L29"/>
    <property type="match status" value="1"/>
</dbReference>
<dbReference type="GO" id="GO:0006412">
    <property type="term" value="P:translation"/>
    <property type="evidence" value="ECO:0007669"/>
    <property type="project" value="InterPro"/>
</dbReference>
<sequence>MKYTDISTKSFTELNDMLKEKRVLLFELKTKLKTMQLTNTSELRDVKKDIAKIQTAISVASRVKD</sequence>
<organism evidence="4">
    <name type="scientific">hydrothermal vent metagenome</name>
    <dbReference type="NCBI Taxonomy" id="652676"/>
    <lineage>
        <taxon>unclassified sequences</taxon>
        <taxon>metagenomes</taxon>
        <taxon>ecological metagenomes</taxon>
    </lineage>
</organism>
<dbReference type="InterPro" id="IPR018254">
    <property type="entry name" value="Ribosomal_uL29_CS"/>
</dbReference>
<dbReference type="Pfam" id="PF00831">
    <property type="entry name" value="Ribosomal_L29"/>
    <property type="match status" value="1"/>
</dbReference>
<evidence type="ECO:0000256" key="3">
    <source>
        <dbReference type="ARBA" id="ARBA00023274"/>
    </source>
</evidence>
<accession>A0A3B1DSI6</accession>
<dbReference type="GO" id="GO:0003735">
    <property type="term" value="F:structural constituent of ribosome"/>
    <property type="evidence" value="ECO:0007669"/>
    <property type="project" value="InterPro"/>
</dbReference>
<evidence type="ECO:0000256" key="1">
    <source>
        <dbReference type="ARBA" id="ARBA00009254"/>
    </source>
</evidence>
<proteinExistence type="inferred from homology"/>
<dbReference type="NCBIfam" id="TIGR00012">
    <property type="entry name" value="L29"/>
    <property type="match status" value="1"/>
</dbReference>
<protein>
    <submittedName>
        <fullName evidence="4">LSU ribosomal protein L29p (L35e)</fullName>
    </submittedName>
</protein>
<dbReference type="Gene3D" id="1.10.287.310">
    <property type="match status" value="1"/>
</dbReference>
<dbReference type="InterPro" id="IPR036049">
    <property type="entry name" value="Ribosomal_uL29_sf"/>
</dbReference>
<dbReference type="GO" id="GO:0005840">
    <property type="term" value="C:ribosome"/>
    <property type="evidence" value="ECO:0007669"/>
    <property type="project" value="UniProtKB-KW"/>
</dbReference>
<gene>
    <name evidence="4" type="ORF">MNB_ARC-1_647</name>
</gene>
<keyword evidence="3" id="KW-0687">Ribonucleoprotein</keyword>
<dbReference type="InterPro" id="IPR001854">
    <property type="entry name" value="Ribosomal_uL29"/>
</dbReference>
<reference evidence="4" key="1">
    <citation type="submission" date="2018-10" db="EMBL/GenBank/DDBJ databases">
        <authorList>
            <person name="Aoki K."/>
        </authorList>
    </citation>
    <scope>NUCLEOTIDE SEQUENCE</scope>
</reference>
<comment type="similarity">
    <text evidence="1">Belongs to the universal ribosomal protein uL29 family.</text>
</comment>
<keyword evidence="2 4" id="KW-0689">Ribosomal protein</keyword>